<feature type="domain" description="DUF7708" evidence="1">
    <location>
        <begin position="117"/>
        <end position="250"/>
    </location>
</feature>
<accession>A0A428P588</accession>
<evidence type="ECO:0000313" key="3">
    <source>
        <dbReference type="Proteomes" id="UP000287972"/>
    </source>
</evidence>
<protein>
    <recommendedName>
        <fullName evidence="1">DUF7708 domain-containing protein</fullName>
    </recommendedName>
</protein>
<dbReference type="InterPro" id="IPR056125">
    <property type="entry name" value="DUF7708"/>
</dbReference>
<dbReference type="AlphaFoldDB" id="A0A428P588"/>
<organism evidence="2 3">
    <name type="scientific">Fusarium floridanum</name>
    <dbReference type="NCBI Taxonomy" id="1325733"/>
    <lineage>
        <taxon>Eukaryota</taxon>
        <taxon>Fungi</taxon>
        <taxon>Dikarya</taxon>
        <taxon>Ascomycota</taxon>
        <taxon>Pezizomycotina</taxon>
        <taxon>Sordariomycetes</taxon>
        <taxon>Hypocreomycetidae</taxon>
        <taxon>Hypocreales</taxon>
        <taxon>Nectriaceae</taxon>
        <taxon>Fusarium</taxon>
        <taxon>Fusarium solani species complex</taxon>
    </lineage>
</organism>
<dbReference type="Pfam" id="PF24809">
    <property type="entry name" value="DUF7708"/>
    <property type="match status" value="1"/>
</dbReference>
<gene>
    <name evidence="2" type="ORF">CEP51_015670</name>
</gene>
<comment type="caution">
    <text evidence="2">The sequence shown here is derived from an EMBL/GenBank/DDBJ whole genome shotgun (WGS) entry which is preliminary data.</text>
</comment>
<keyword evidence="3" id="KW-1185">Reference proteome</keyword>
<dbReference type="EMBL" id="NKCL01000889">
    <property type="protein sequence ID" value="RSL48176.1"/>
    <property type="molecule type" value="Genomic_DNA"/>
</dbReference>
<dbReference type="Proteomes" id="UP000287972">
    <property type="component" value="Unassembled WGS sequence"/>
</dbReference>
<evidence type="ECO:0000259" key="1">
    <source>
        <dbReference type="Pfam" id="PF24809"/>
    </source>
</evidence>
<evidence type="ECO:0000313" key="2">
    <source>
        <dbReference type="EMBL" id="RSL48176.1"/>
    </source>
</evidence>
<reference evidence="2 3" key="1">
    <citation type="submission" date="2017-06" db="EMBL/GenBank/DDBJ databases">
        <title>Comparative genomic analysis of Ambrosia Fusariam Clade fungi.</title>
        <authorList>
            <person name="Stajich J.E."/>
            <person name="Carrillo J."/>
            <person name="Kijimoto T."/>
            <person name="Eskalen A."/>
            <person name="O'Donnell K."/>
            <person name="Kasson M."/>
        </authorList>
    </citation>
    <scope>NUCLEOTIDE SEQUENCE [LARGE SCALE GENOMIC DNA]</scope>
    <source>
        <strain evidence="2 3">NRRL62606</strain>
    </source>
</reference>
<name>A0A428P588_9HYPO</name>
<proteinExistence type="predicted"/>
<sequence length="547" mass="61746">MESAGEGTQESWRQSWKAWFSGSEGSQARDVLGAVREYDMVGIPDEAAPELRRITKLECTTTDEDLRGRLESLTVHELRRYIAGEVSDLKDAETGWQKKRNAGPKKATTKIQEFVVAADSFLSSFAGVVEVVKLADNQYGSAATTILAIFFVTVKLKASNDQAIQSSMRTIAHRLPDLDIYYQVFADSQLAMLLSRAYRDVLVFARAATLYYQLHGFRRLVKSIAQPNKFQDMEGDMAQNFKEIRTRCDALLAKRICDLSSQNKELINQIRSLQIEVKGLHHRNDQEAATALRGKMGRQQSDPKTLREKKLHDHCKLLRDIFAPYQDDLELMTLDKLRRTPEYQKWQDTRTSMLVLHGVNHADCAGVSQSWLSLSALQLVQDLCGPESGRVVAHCNCEPLMAVSEVLKSIIEQLLEQQPHVVRRQSGIDDISHGLGLMTGKGNLTGAATDGFNGCCHAAAEIVRRCQDPLYVVVNQPELCRELEIETWDFIKALIHLVEDAPGQLKVLVVLRTELWDIQQRVSYLDKDILDSNKLVILRRDQEELDP</sequence>